<gene>
    <name evidence="2" type="primary">HaOG213925</name>
    <name evidence="2" type="ORF">B5X24_HaOG213925</name>
</gene>
<reference evidence="2 3" key="1">
    <citation type="journal article" date="2017" name="BMC Biol.">
        <title>Genomic innovations, transcriptional plasticity and gene loss underlying the evolution and divergence of two highly polyphagous and invasive Helicoverpa pest species.</title>
        <authorList>
            <person name="Pearce S.L."/>
            <person name="Clarke D.F."/>
            <person name="East P.D."/>
            <person name="Elfekih S."/>
            <person name="Gordon K.H."/>
            <person name="Jermiin L.S."/>
            <person name="McGaughran A."/>
            <person name="Oakeshott J.G."/>
            <person name="Papanikolaou A."/>
            <person name="Perera O.P."/>
            <person name="Rane R.V."/>
            <person name="Richards S."/>
            <person name="Tay W.T."/>
            <person name="Walsh T.K."/>
            <person name="Anderson A."/>
            <person name="Anderson C.J."/>
            <person name="Asgari S."/>
            <person name="Board P.G."/>
            <person name="Bretschneider A."/>
            <person name="Campbell P.M."/>
            <person name="Chertemps T."/>
            <person name="Christeller J.T."/>
            <person name="Coppin C.W."/>
            <person name="Downes S.J."/>
            <person name="Duan G."/>
            <person name="Farnsworth C.A."/>
            <person name="Good R.T."/>
            <person name="Han L.B."/>
            <person name="Han Y.C."/>
            <person name="Hatje K."/>
            <person name="Horne I."/>
            <person name="Huang Y.P."/>
            <person name="Hughes D.S."/>
            <person name="Jacquin-Joly E."/>
            <person name="James W."/>
            <person name="Jhangiani S."/>
            <person name="Kollmar M."/>
            <person name="Kuwar S.S."/>
            <person name="Li S."/>
            <person name="Liu N.Y."/>
            <person name="Maibeche M.T."/>
            <person name="Miller J.R."/>
            <person name="Montagne N."/>
            <person name="Perry T."/>
            <person name="Qu J."/>
            <person name="Song S.V."/>
            <person name="Sutton G.G."/>
            <person name="Vogel H."/>
            <person name="Walenz B.P."/>
            <person name="Xu W."/>
            <person name="Zhang H.J."/>
            <person name="Zou Z."/>
            <person name="Batterham P."/>
            <person name="Edwards O.R."/>
            <person name="Feyereisen R."/>
            <person name="Gibbs R.A."/>
            <person name="Heckel D.G."/>
            <person name="McGrath A."/>
            <person name="Robin C."/>
            <person name="Scherer S.E."/>
            <person name="Worley K.C."/>
            <person name="Wu Y.D."/>
        </authorList>
    </citation>
    <scope>NUCLEOTIDE SEQUENCE [LARGE SCALE GENOMIC DNA]</scope>
    <source>
        <strain evidence="2">Harm_GR_Male_#8</strain>
        <tissue evidence="2">Whole organism</tissue>
    </source>
</reference>
<feature type="compositionally biased region" description="Polar residues" evidence="1">
    <location>
        <begin position="373"/>
        <end position="384"/>
    </location>
</feature>
<organism evidence="2 3">
    <name type="scientific">Helicoverpa armigera</name>
    <name type="common">Cotton bollworm</name>
    <name type="synonym">Heliothis armigera</name>
    <dbReference type="NCBI Taxonomy" id="29058"/>
    <lineage>
        <taxon>Eukaryota</taxon>
        <taxon>Metazoa</taxon>
        <taxon>Ecdysozoa</taxon>
        <taxon>Arthropoda</taxon>
        <taxon>Hexapoda</taxon>
        <taxon>Insecta</taxon>
        <taxon>Pterygota</taxon>
        <taxon>Neoptera</taxon>
        <taxon>Endopterygota</taxon>
        <taxon>Lepidoptera</taxon>
        <taxon>Glossata</taxon>
        <taxon>Ditrysia</taxon>
        <taxon>Noctuoidea</taxon>
        <taxon>Noctuidae</taxon>
        <taxon>Heliothinae</taxon>
        <taxon>Helicoverpa</taxon>
    </lineage>
</organism>
<dbReference type="AlphaFoldDB" id="A0A2W1BHR9"/>
<dbReference type="Proteomes" id="UP000249218">
    <property type="component" value="Unassembled WGS sequence"/>
</dbReference>
<protein>
    <submittedName>
        <fullName evidence="2">Uncharacterized protein</fullName>
    </submittedName>
</protein>
<feature type="compositionally biased region" description="Basic and acidic residues" evidence="1">
    <location>
        <begin position="385"/>
        <end position="396"/>
    </location>
</feature>
<dbReference type="OrthoDB" id="7493852at2759"/>
<dbReference type="EMBL" id="KZ150359">
    <property type="protein sequence ID" value="PZC71213.1"/>
    <property type="molecule type" value="Genomic_DNA"/>
</dbReference>
<evidence type="ECO:0000313" key="2">
    <source>
        <dbReference type="EMBL" id="PZC71213.1"/>
    </source>
</evidence>
<proteinExistence type="predicted"/>
<evidence type="ECO:0000313" key="3">
    <source>
        <dbReference type="Proteomes" id="UP000249218"/>
    </source>
</evidence>
<feature type="region of interest" description="Disordered" evidence="1">
    <location>
        <begin position="243"/>
        <end position="268"/>
    </location>
</feature>
<accession>A0A2W1BHR9</accession>
<keyword evidence="3" id="KW-1185">Reference proteome</keyword>
<feature type="region of interest" description="Disordered" evidence="1">
    <location>
        <begin position="373"/>
        <end position="403"/>
    </location>
</feature>
<sequence length="464" mass="50832">MALVFRKAVLPKNVSLLKYFRGRPLATAASKKNPAALSAAVPSRSLKDKARTLRVGTVKIEKAKQLPTVSAGRSPSACERLRFCVSCPDLVPVARTRLFASPDNNAPRTRTISHSPLALLCHRSSSLPGLLPARNFHTSNAFDKTCPPPCNCGCPCPFPCGPCGCPQGCNCLPPPCNQPPKCIQYMTGYYYYPYGFWFCGPYHVSGTCTPVGPCSPAASCPCPCPCPKCCACLNPVAAMAMSSGAQQQSSPPTPRPPSRSLQSPIADIKYPLPGQDPVQCNTAMPPTPSSRAANAGISKFFPFNAVPNVEPIRRLPHTVLMCPYSTKPIPPASTPDAFQGGKPVYCTPCLKQQKNNFSNRARQNFCNNCQKTKKSLPNSLSKSYSDYHEKRTESRSPIHHHKRPRRLNYEVCPLLESPRGLMTQEQRDRPDVYPGAFQYANIPNYRSPYPTQPFTESTFKAYDV</sequence>
<evidence type="ECO:0000256" key="1">
    <source>
        <dbReference type="SAM" id="MobiDB-lite"/>
    </source>
</evidence>
<name>A0A2W1BHR9_HELAM</name>